<evidence type="ECO:0000256" key="6">
    <source>
        <dbReference type="ARBA" id="ARBA00022989"/>
    </source>
</evidence>
<dbReference type="GO" id="GO:0004984">
    <property type="term" value="F:olfactory receptor activity"/>
    <property type="evidence" value="ECO:0007669"/>
    <property type="project" value="InterPro"/>
</dbReference>
<evidence type="ECO:0000256" key="7">
    <source>
        <dbReference type="ARBA" id="ARBA00023040"/>
    </source>
</evidence>
<feature type="transmembrane region" description="Helical" evidence="14">
    <location>
        <begin position="249"/>
        <end position="271"/>
    </location>
</feature>
<proteinExistence type="inferred from homology"/>
<dbReference type="KEGG" id="gsh:117368609"/>
<evidence type="ECO:0000256" key="2">
    <source>
        <dbReference type="ARBA" id="ARBA00022475"/>
    </source>
</evidence>
<keyword evidence="9" id="KW-1015">Disulfide bond</keyword>
<keyword evidence="11" id="KW-0325">Glycoprotein</keyword>
<dbReference type="SUPFAM" id="SSF81321">
    <property type="entry name" value="Family A G protein-coupled receptor-like"/>
    <property type="match status" value="1"/>
</dbReference>
<feature type="transmembrane region" description="Helical" evidence="14">
    <location>
        <begin position="71"/>
        <end position="93"/>
    </location>
</feature>
<evidence type="ECO:0000256" key="10">
    <source>
        <dbReference type="ARBA" id="ARBA00023170"/>
    </source>
</evidence>
<dbReference type="RefSeq" id="XP_033818229.1">
    <property type="nucleotide sequence ID" value="XM_033962338.1"/>
</dbReference>
<evidence type="ECO:0000256" key="4">
    <source>
        <dbReference type="ARBA" id="ARBA00022692"/>
    </source>
</evidence>
<feature type="transmembrane region" description="Helical" evidence="14">
    <location>
        <begin position="37"/>
        <end position="62"/>
    </location>
</feature>
<protein>
    <recommendedName>
        <fullName evidence="14">Olfactory receptor</fullName>
    </recommendedName>
</protein>
<keyword evidence="6 14" id="KW-1133">Transmembrane helix</keyword>
<dbReference type="OrthoDB" id="9975554at2759"/>
<evidence type="ECO:0000256" key="12">
    <source>
        <dbReference type="ARBA" id="ARBA00023224"/>
    </source>
</evidence>
<dbReference type="PROSITE" id="PS00237">
    <property type="entry name" value="G_PROTEIN_RECEP_F1_1"/>
    <property type="match status" value="1"/>
</dbReference>
<evidence type="ECO:0000256" key="1">
    <source>
        <dbReference type="ARBA" id="ARBA00004651"/>
    </source>
</evidence>
<dbReference type="FunFam" id="1.20.1070.10:FF:000001">
    <property type="entry name" value="Olfactory receptor"/>
    <property type="match status" value="1"/>
</dbReference>
<evidence type="ECO:0000256" key="11">
    <source>
        <dbReference type="ARBA" id="ARBA00023180"/>
    </source>
</evidence>
<keyword evidence="5 14" id="KW-0552">Olfaction</keyword>
<dbReference type="PROSITE" id="PS50262">
    <property type="entry name" value="G_PROTEIN_RECEP_F1_2"/>
    <property type="match status" value="1"/>
</dbReference>
<name>A0A6P8SHT7_GEOSA</name>
<feature type="transmembrane region" description="Helical" evidence="14">
    <location>
        <begin position="113"/>
        <end position="131"/>
    </location>
</feature>
<dbReference type="InterPro" id="IPR017452">
    <property type="entry name" value="GPCR_Rhodpsn_7TM"/>
</dbReference>
<keyword evidence="16" id="KW-1185">Reference proteome</keyword>
<accession>A0A6P8SHT7</accession>
<dbReference type="PRINTS" id="PR00245">
    <property type="entry name" value="OLFACTORYR"/>
</dbReference>
<dbReference type="GeneID" id="117368609"/>
<keyword evidence="10 13" id="KW-0675">Receptor</keyword>
<evidence type="ECO:0000256" key="9">
    <source>
        <dbReference type="ARBA" id="ARBA00023157"/>
    </source>
</evidence>
<dbReference type="InterPro" id="IPR000725">
    <property type="entry name" value="Olfact_rcpt"/>
</dbReference>
<evidence type="ECO:0000256" key="8">
    <source>
        <dbReference type="ARBA" id="ARBA00023136"/>
    </source>
</evidence>
<dbReference type="GO" id="GO:0005886">
    <property type="term" value="C:plasma membrane"/>
    <property type="evidence" value="ECO:0007669"/>
    <property type="project" value="UniProtKB-SubCell"/>
</dbReference>
<evidence type="ECO:0000313" key="16">
    <source>
        <dbReference type="Proteomes" id="UP000515159"/>
    </source>
</evidence>
<gene>
    <name evidence="17" type="primary">LOC117368609</name>
</gene>
<keyword evidence="3 14" id="KW-0716">Sensory transduction</keyword>
<sequence length="322" mass="36497">MKPQSDPSRAKMEVSNQTTVIEFIIAGFPGIQDIRPLLFILLLLTYLLIITGNITIFTVIWIQPRLHAPMYIFIGVLSFLELWYTAVTIPKMLYNLLDATRLISFRGCFIQTYFFHALGITEILLLTSMAYDRYLAICIPLHYPTLMTSTFGLKLAASCWLCGFLYPLPEIVLISHLPFCGPNVIDHIFCDLPPLLSLACTDTSLSVFVDFMLNAFILLGPCLLILLSYIMIIQTVLRIQSSEGRKKAFSTCGSHLIVVTMFFGTTSFMYVRLTKTYSLTYDRLFSVVYSVLTPLLNPVIYSLRNKEIREGIWKMMTGGLGL</sequence>
<dbReference type="PRINTS" id="PR00237">
    <property type="entry name" value="GPCRRHODOPSN"/>
</dbReference>
<keyword evidence="8 14" id="KW-0472">Membrane</keyword>
<dbReference type="Proteomes" id="UP000515159">
    <property type="component" value="Chromosome 10"/>
</dbReference>
<evidence type="ECO:0000256" key="14">
    <source>
        <dbReference type="RuleBase" id="RU363047"/>
    </source>
</evidence>
<comment type="subcellular location">
    <subcellularLocation>
        <location evidence="1 14">Cell membrane</location>
        <topology evidence="1 14">Multi-pass membrane protein</topology>
    </subcellularLocation>
</comment>
<reference evidence="17" key="1">
    <citation type="submission" date="2025-08" db="UniProtKB">
        <authorList>
            <consortium name="RefSeq"/>
        </authorList>
    </citation>
    <scope>IDENTIFICATION</scope>
</reference>
<dbReference type="GO" id="GO:0004930">
    <property type="term" value="F:G protein-coupled receptor activity"/>
    <property type="evidence" value="ECO:0007669"/>
    <property type="project" value="UniProtKB-KW"/>
</dbReference>
<feature type="transmembrane region" description="Helical" evidence="14">
    <location>
        <begin position="211"/>
        <end position="237"/>
    </location>
</feature>
<dbReference type="PANTHER" id="PTHR24242:SF227">
    <property type="entry name" value="OLFACTORY RECEPTOR"/>
    <property type="match status" value="1"/>
</dbReference>
<dbReference type="AlphaFoldDB" id="A0A6P8SHT7"/>
<dbReference type="InterPro" id="IPR000276">
    <property type="entry name" value="GPCR_Rhodpsn"/>
</dbReference>
<feature type="transmembrane region" description="Helical" evidence="14">
    <location>
        <begin position="143"/>
        <end position="166"/>
    </location>
</feature>
<evidence type="ECO:0000256" key="3">
    <source>
        <dbReference type="ARBA" id="ARBA00022606"/>
    </source>
</evidence>
<dbReference type="Gene3D" id="1.20.1070.10">
    <property type="entry name" value="Rhodopsin 7-helix transmembrane proteins"/>
    <property type="match status" value="1"/>
</dbReference>
<keyword evidence="12 13" id="KW-0807">Transducer</keyword>
<keyword evidence="2 14" id="KW-1003">Cell membrane</keyword>
<dbReference type="InterPro" id="IPR050939">
    <property type="entry name" value="Olfactory_GPCR1"/>
</dbReference>
<keyword evidence="4 13" id="KW-0812">Transmembrane</keyword>
<feature type="transmembrane region" description="Helical" evidence="14">
    <location>
        <begin position="283"/>
        <end position="303"/>
    </location>
</feature>
<evidence type="ECO:0000256" key="5">
    <source>
        <dbReference type="ARBA" id="ARBA00022725"/>
    </source>
</evidence>
<dbReference type="Pfam" id="PF13853">
    <property type="entry name" value="7tm_4"/>
    <property type="match status" value="1"/>
</dbReference>
<comment type="similarity">
    <text evidence="13">Belongs to the G-protein coupled receptor 1 family.</text>
</comment>
<evidence type="ECO:0000313" key="17">
    <source>
        <dbReference type="RefSeq" id="XP_033818229.1"/>
    </source>
</evidence>
<evidence type="ECO:0000256" key="13">
    <source>
        <dbReference type="RuleBase" id="RU000688"/>
    </source>
</evidence>
<evidence type="ECO:0000259" key="15">
    <source>
        <dbReference type="PROSITE" id="PS50262"/>
    </source>
</evidence>
<dbReference type="InParanoid" id="A0A6P8SHT7"/>
<organism evidence="16 17">
    <name type="scientific">Geotrypetes seraphini</name>
    <name type="common">Gaboon caecilian</name>
    <name type="synonym">Caecilia seraphini</name>
    <dbReference type="NCBI Taxonomy" id="260995"/>
    <lineage>
        <taxon>Eukaryota</taxon>
        <taxon>Metazoa</taxon>
        <taxon>Chordata</taxon>
        <taxon>Craniata</taxon>
        <taxon>Vertebrata</taxon>
        <taxon>Euteleostomi</taxon>
        <taxon>Amphibia</taxon>
        <taxon>Gymnophiona</taxon>
        <taxon>Geotrypetes</taxon>
    </lineage>
</organism>
<dbReference type="PANTHER" id="PTHR24242">
    <property type="entry name" value="G-PROTEIN COUPLED RECEPTOR"/>
    <property type="match status" value="1"/>
</dbReference>
<keyword evidence="7 13" id="KW-0297">G-protein coupled receptor</keyword>
<feature type="domain" description="G-protein coupled receptors family 1 profile" evidence="15">
    <location>
        <begin position="52"/>
        <end position="301"/>
    </location>
</feature>